<dbReference type="AlphaFoldDB" id="A0A1J6HNN4"/>
<evidence type="ECO:0000256" key="1">
    <source>
        <dbReference type="SAM" id="MobiDB-lite"/>
    </source>
</evidence>
<dbReference type="PROSITE" id="PS51257">
    <property type="entry name" value="PROKAR_LIPOPROTEIN"/>
    <property type="match status" value="1"/>
</dbReference>
<keyword evidence="2" id="KW-0732">Signal</keyword>
<feature type="region of interest" description="Disordered" evidence="1">
    <location>
        <begin position="57"/>
        <end position="111"/>
    </location>
</feature>
<reference evidence="3 4" key="1">
    <citation type="submission" date="2016-10" db="EMBL/GenBank/DDBJ databases">
        <title>The Draft Genome Sequence of the Potato Rhizosphere Bacteria Ochrobactrum sp. IPA7.2.</title>
        <authorList>
            <person name="Gogoleva N.E."/>
            <person name="Khlopko Y.A."/>
            <person name="Burygin G.L."/>
            <person name="Plotnikov A.O."/>
        </authorList>
    </citation>
    <scope>NUCLEOTIDE SEQUENCE [LARGE SCALE GENOMIC DNA]</scope>
    <source>
        <strain evidence="3 4">IPA7.2</strain>
    </source>
</reference>
<dbReference type="Proteomes" id="UP000182985">
    <property type="component" value="Unassembled WGS sequence"/>
</dbReference>
<dbReference type="EMBL" id="MOEC01000006">
    <property type="protein sequence ID" value="OIS93939.1"/>
    <property type="molecule type" value="Genomic_DNA"/>
</dbReference>
<evidence type="ECO:0000256" key="2">
    <source>
        <dbReference type="SAM" id="SignalP"/>
    </source>
</evidence>
<name>A0A1J6HNN4_9HYPH</name>
<dbReference type="OrthoDB" id="8163917at2"/>
<keyword evidence="4" id="KW-1185">Reference proteome</keyword>
<comment type="caution">
    <text evidence="3">The sequence shown here is derived from an EMBL/GenBank/DDBJ whole genome shotgun (WGS) entry which is preliminary data.</text>
</comment>
<gene>
    <name evidence="3" type="ORF">BLA27_07520</name>
</gene>
<protein>
    <recommendedName>
        <fullName evidence="5">Lipoprotein</fullName>
    </recommendedName>
</protein>
<evidence type="ECO:0008006" key="5">
    <source>
        <dbReference type="Google" id="ProtNLM"/>
    </source>
</evidence>
<proteinExistence type="predicted"/>
<feature type="chain" id="PRO_5009639124" description="Lipoprotein" evidence="2">
    <location>
        <begin position="25"/>
        <end position="133"/>
    </location>
</feature>
<sequence length="133" mass="14938">MPKLIIKILPILLLPLAITGCVSTEDQQAADQQKCSSYGFAPGTDAFANCMMNRDWKRDDDQRQTMQSLEQQDRRDRRDRQRLNQLDNTAGTSAGMIDNRPQFDKDGNPNFDTQGNYIGCHGVGCQVDNPDSN</sequence>
<dbReference type="RefSeq" id="WP_071631187.1">
    <property type="nucleotide sequence ID" value="NZ_MOEC01000006.1"/>
</dbReference>
<organism evidence="3 4">
    <name type="scientific">Brucella cytisi</name>
    <dbReference type="NCBI Taxonomy" id="407152"/>
    <lineage>
        <taxon>Bacteria</taxon>
        <taxon>Pseudomonadati</taxon>
        <taxon>Pseudomonadota</taxon>
        <taxon>Alphaproteobacteria</taxon>
        <taxon>Hyphomicrobiales</taxon>
        <taxon>Brucellaceae</taxon>
        <taxon>Brucella/Ochrobactrum group</taxon>
        <taxon>Brucella</taxon>
    </lineage>
</organism>
<feature type="compositionally biased region" description="Basic and acidic residues" evidence="1">
    <location>
        <begin position="71"/>
        <end position="82"/>
    </location>
</feature>
<feature type="signal peptide" evidence="2">
    <location>
        <begin position="1"/>
        <end position="24"/>
    </location>
</feature>
<evidence type="ECO:0000313" key="4">
    <source>
        <dbReference type="Proteomes" id="UP000182985"/>
    </source>
</evidence>
<accession>A0A1J6HNN4</accession>
<evidence type="ECO:0000313" key="3">
    <source>
        <dbReference type="EMBL" id="OIS93939.1"/>
    </source>
</evidence>